<dbReference type="AlphaFoldDB" id="A0A1B8HAV0"/>
<comment type="caution">
    <text evidence="1">The sequence shown here is derived from an EMBL/GenBank/DDBJ whole genome shotgun (WGS) entry which is preliminary data.</text>
</comment>
<keyword evidence="2" id="KW-1185">Reference proteome</keyword>
<dbReference type="OrthoDB" id="5917694at2"/>
<name>A0A1B8HAV0_9GAMM</name>
<evidence type="ECO:0000313" key="2">
    <source>
        <dbReference type="Proteomes" id="UP000092377"/>
    </source>
</evidence>
<dbReference type="EMBL" id="LZEY01000034">
    <property type="protein sequence ID" value="OBU06205.1"/>
    <property type="molecule type" value="Genomic_DNA"/>
</dbReference>
<protein>
    <submittedName>
        <fullName evidence="1">Uncharacterized protein</fullName>
    </submittedName>
</protein>
<sequence>MSQFTDIDRNNARVILANFYDPVYAGRVPMTDEAVTVIWEMLSEAEKCTNIMAYVPTPASAMPGAGYIASQLGKMANRIRQAGNGKVDIKCRIQMKSIFRIKFDEIMNGI</sequence>
<accession>A0A1B8HAV0</accession>
<dbReference type="Proteomes" id="UP000092377">
    <property type="component" value="Unassembled WGS sequence"/>
</dbReference>
<gene>
    <name evidence="1" type="ORF">AYY18_06830</name>
</gene>
<organism evidence="1 2">
    <name type="scientific">Morganella psychrotolerans</name>
    <dbReference type="NCBI Taxonomy" id="368603"/>
    <lineage>
        <taxon>Bacteria</taxon>
        <taxon>Pseudomonadati</taxon>
        <taxon>Pseudomonadota</taxon>
        <taxon>Gammaproteobacteria</taxon>
        <taxon>Enterobacterales</taxon>
        <taxon>Morganellaceae</taxon>
        <taxon>Morganella</taxon>
    </lineage>
</organism>
<reference evidence="2" key="1">
    <citation type="submission" date="2016-06" db="EMBL/GenBank/DDBJ databases">
        <authorList>
            <person name="Butler K."/>
        </authorList>
    </citation>
    <scope>NUCLEOTIDE SEQUENCE [LARGE SCALE GENOMIC DNA]</scope>
    <source>
        <strain evidence="2">GCSL-Mp20</strain>
    </source>
</reference>
<evidence type="ECO:0000313" key="1">
    <source>
        <dbReference type="EMBL" id="OBU06205.1"/>
    </source>
</evidence>
<proteinExistence type="predicted"/>
<dbReference type="RefSeq" id="WP_067403639.1">
    <property type="nucleotide sequence ID" value="NZ_LZEY01000034.1"/>
</dbReference>